<protein>
    <submittedName>
        <fullName evidence="1">Uncharacterized protein</fullName>
    </submittedName>
</protein>
<accession>A0AA35JYD2</accession>
<proteinExistence type="predicted"/>
<evidence type="ECO:0000313" key="1">
    <source>
        <dbReference type="EMBL" id="CAI5768422.1"/>
    </source>
</evidence>
<keyword evidence="2" id="KW-1185">Reference proteome</keyword>
<organism evidence="1 2">
    <name type="scientific">Podarcis lilfordi</name>
    <name type="common">Lilford's wall lizard</name>
    <dbReference type="NCBI Taxonomy" id="74358"/>
    <lineage>
        <taxon>Eukaryota</taxon>
        <taxon>Metazoa</taxon>
        <taxon>Chordata</taxon>
        <taxon>Craniata</taxon>
        <taxon>Vertebrata</taxon>
        <taxon>Euteleostomi</taxon>
        <taxon>Lepidosauria</taxon>
        <taxon>Squamata</taxon>
        <taxon>Bifurcata</taxon>
        <taxon>Unidentata</taxon>
        <taxon>Episquamata</taxon>
        <taxon>Laterata</taxon>
        <taxon>Lacertibaenia</taxon>
        <taxon>Lacertidae</taxon>
        <taxon>Podarcis</taxon>
    </lineage>
</organism>
<dbReference type="AlphaFoldDB" id="A0AA35JYD2"/>
<sequence length="66" mass="7337">MPWRGILSCVLPQRKTRALAGHCQEGLQGSSCKELGEGPVASRKGPQLFFRYQFGKKRLRSSCLDA</sequence>
<reference evidence="1" key="1">
    <citation type="submission" date="2022-12" db="EMBL/GenBank/DDBJ databases">
        <authorList>
            <person name="Alioto T."/>
            <person name="Alioto T."/>
            <person name="Gomez Garrido J."/>
        </authorList>
    </citation>
    <scope>NUCLEOTIDE SEQUENCE</scope>
</reference>
<dbReference type="EMBL" id="OX395127">
    <property type="protein sequence ID" value="CAI5768422.1"/>
    <property type="molecule type" value="Genomic_DNA"/>
</dbReference>
<name>A0AA35JYD2_9SAUR</name>
<evidence type="ECO:0000313" key="2">
    <source>
        <dbReference type="Proteomes" id="UP001178461"/>
    </source>
</evidence>
<gene>
    <name evidence="1" type="ORF">PODLI_1B019912</name>
</gene>
<dbReference type="Proteomes" id="UP001178461">
    <property type="component" value="Chromosome 2"/>
</dbReference>